<dbReference type="PANTHER" id="PTHR10953:SF240">
    <property type="entry name" value="SULFUR CARRIER PROTEIN THIS ADENYLYLTRANSFERASE"/>
    <property type="match status" value="1"/>
</dbReference>
<accession>A0ABQ0A3G6</accession>
<reference evidence="2 3" key="1">
    <citation type="submission" date="2024-04" db="EMBL/GenBank/DDBJ databases">
        <title>Draft genome sequence of Sessilibacter corallicola NBRC 116591.</title>
        <authorList>
            <person name="Miyakawa T."/>
            <person name="Kusuya Y."/>
            <person name="Miura T."/>
        </authorList>
    </citation>
    <scope>NUCLEOTIDE SEQUENCE [LARGE SCALE GENOMIC DNA]</scope>
    <source>
        <strain evidence="2 3">KU-00831-HH</strain>
    </source>
</reference>
<dbReference type="GO" id="GO:0016779">
    <property type="term" value="F:nucleotidyltransferase activity"/>
    <property type="evidence" value="ECO:0007669"/>
    <property type="project" value="UniProtKB-KW"/>
</dbReference>
<evidence type="ECO:0000259" key="1">
    <source>
        <dbReference type="Pfam" id="PF00899"/>
    </source>
</evidence>
<dbReference type="Proteomes" id="UP001465153">
    <property type="component" value="Unassembled WGS sequence"/>
</dbReference>
<sequence>MNDEQLLRYSRHILLPQIDIEGQQNILESRVLIVGLGGLGSPVSQYLAASGVGELVLVDDDLVDLTNLQRQIAHNESSVGKNKAQSAAESAQALNSTVKVTHLSQRLDATSLQEQIRDARVVVDCTDNLSTRLLINRTCWQEKTPLVSGAAIGFEGQLLVVDPAQQSACYRCLYDENSDTELNCSESGVFSPLVGVIGSMQALEALKIAAGLPCHPGRLTIYDAIASRWQTLALPKLSGCPVCSNN</sequence>
<name>A0ABQ0A3G6_9GAMM</name>
<protein>
    <submittedName>
        <fullName evidence="2">Thiazole biosynthesis adenylyltransferase ThiF</fullName>
    </submittedName>
</protein>
<dbReference type="PANTHER" id="PTHR10953">
    <property type="entry name" value="UBIQUITIN-ACTIVATING ENZYME E1"/>
    <property type="match status" value="1"/>
</dbReference>
<dbReference type="Pfam" id="PF00899">
    <property type="entry name" value="ThiF"/>
    <property type="match status" value="1"/>
</dbReference>
<keyword evidence="2" id="KW-0808">Transferase</keyword>
<dbReference type="NCBIfam" id="NF004281">
    <property type="entry name" value="PRK05690.1"/>
    <property type="match status" value="1"/>
</dbReference>
<evidence type="ECO:0000313" key="3">
    <source>
        <dbReference type="Proteomes" id="UP001465153"/>
    </source>
</evidence>
<dbReference type="Gene3D" id="3.40.50.720">
    <property type="entry name" value="NAD(P)-binding Rossmann-like Domain"/>
    <property type="match status" value="1"/>
</dbReference>
<proteinExistence type="predicted"/>
<dbReference type="CDD" id="cd00757">
    <property type="entry name" value="ThiF_MoeB_HesA_family"/>
    <property type="match status" value="1"/>
</dbReference>
<dbReference type="EMBL" id="BAABWN010000001">
    <property type="protein sequence ID" value="GAA6166203.1"/>
    <property type="molecule type" value="Genomic_DNA"/>
</dbReference>
<dbReference type="RefSeq" id="WP_353301234.1">
    <property type="nucleotide sequence ID" value="NZ_BAABWN010000001.1"/>
</dbReference>
<dbReference type="InterPro" id="IPR035985">
    <property type="entry name" value="Ubiquitin-activating_enz"/>
</dbReference>
<comment type="caution">
    <text evidence="2">The sequence shown here is derived from an EMBL/GenBank/DDBJ whole genome shotgun (WGS) entry which is preliminary data.</text>
</comment>
<dbReference type="InterPro" id="IPR000594">
    <property type="entry name" value="ThiF_NAD_FAD-bd"/>
</dbReference>
<gene>
    <name evidence="2" type="primary">thiF</name>
    <name evidence="2" type="ORF">NBRC116591_00130</name>
</gene>
<feature type="domain" description="THIF-type NAD/FAD binding fold" evidence="1">
    <location>
        <begin position="9"/>
        <end position="241"/>
    </location>
</feature>
<organism evidence="2 3">
    <name type="scientific">Sessilibacter corallicola</name>
    <dbReference type="NCBI Taxonomy" id="2904075"/>
    <lineage>
        <taxon>Bacteria</taxon>
        <taxon>Pseudomonadati</taxon>
        <taxon>Pseudomonadota</taxon>
        <taxon>Gammaproteobacteria</taxon>
        <taxon>Cellvibrionales</taxon>
        <taxon>Cellvibrionaceae</taxon>
        <taxon>Sessilibacter</taxon>
    </lineage>
</organism>
<dbReference type="InterPro" id="IPR045886">
    <property type="entry name" value="ThiF/MoeB/HesA"/>
</dbReference>
<dbReference type="SUPFAM" id="SSF69572">
    <property type="entry name" value="Activating enzymes of the ubiquitin-like proteins"/>
    <property type="match status" value="1"/>
</dbReference>
<evidence type="ECO:0000313" key="2">
    <source>
        <dbReference type="EMBL" id="GAA6166203.1"/>
    </source>
</evidence>
<keyword evidence="2" id="KW-0548">Nucleotidyltransferase</keyword>
<keyword evidence="3" id="KW-1185">Reference proteome</keyword>